<evidence type="ECO:0000259" key="1">
    <source>
        <dbReference type="Pfam" id="PF01610"/>
    </source>
</evidence>
<dbReference type="PANTHER" id="PTHR33498">
    <property type="entry name" value="TRANSPOSASE FOR INSERTION SEQUENCE ELEMENT IS1557"/>
    <property type="match status" value="1"/>
</dbReference>
<dbReference type="OrthoDB" id="1856140at2"/>
<protein>
    <submittedName>
        <fullName evidence="2">Transposase</fullName>
    </submittedName>
</protein>
<proteinExistence type="predicted"/>
<evidence type="ECO:0000313" key="3">
    <source>
        <dbReference type="Proteomes" id="UP000295184"/>
    </source>
</evidence>
<dbReference type="GeneID" id="97380219"/>
<organism evidence="2 3">
    <name type="scientific">Allofournierella massiliensis</name>
    <dbReference type="NCBI Taxonomy" id="1650663"/>
    <lineage>
        <taxon>Bacteria</taxon>
        <taxon>Bacillati</taxon>
        <taxon>Bacillota</taxon>
        <taxon>Clostridia</taxon>
        <taxon>Eubacteriales</taxon>
        <taxon>Oscillospiraceae</taxon>
        <taxon>Allofournierella</taxon>
    </lineage>
</organism>
<accession>A0A4R1R052</accession>
<name>A0A4R1R052_9FIRM</name>
<dbReference type="STRING" id="1650663.GCA_001486665_00365"/>
<feature type="domain" description="Transposase IS204/IS1001/IS1096/IS1165 DDE" evidence="1">
    <location>
        <begin position="11"/>
        <end position="105"/>
    </location>
</feature>
<dbReference type="InterPro" id="IPR047951">
    <property type="entry name" value="Transpos_ISL3"/>
</dbReference>
<dbReference type="Proteomes" id="UP000295184">
    <property type="component" value="Unassembled WGS sequence"/>
</dbReference>
<dbReference type="InterPro" id="IPR002560">
    <property type="entry name" value="Transposase_DDE"/>
</dbReference>
<dbReference type="RefSeq" id="WP_058962894.1">
    <property type="nucleotide sequence ID" value="NZ_CABKVM010000012.1"/>
</dbReference>
<comment type="caution">
    <text evidence="2">The sequence shown here is derived from an EMBL/GenBank/DDBJ whole genome shotgun (WGS) entry which is preliminary data.</text>
</comment>
<evidence type="ECO:0000313" key="2">
    <source>
        <dbReference type="EMBL" id="TCL58654.1"/>
    </source>
</evidence>
<sequence>MKEIIICIYYWKAYSIVAALDDFYACYTVEEARNAFDSLYSWMRRCRLQPMKDAATTLRNHKEKILAYFYHRITNAVCEGINSMIQAAKRKARGFNTYEGFASMIYLVAGKLQLAVPNPF</sequence>
<dbReference type="Pfam" id="PF01610">
    <property type="entry name" value="DDE_Tnp_ISL3"/>
    <property type="match status" value="1"/>
</dbReference>
<dbReference type="PANTHER" id="PTHR33498:SF1">
    <property type="entry name" value="TRANSPOSASE FOR INSERTION SEQUENCE ELEMENT IS1557"/>
    <property type="match status" value="1"/>
</dbReference>
<dbReference type="AlphaFoldDB" id="A0A4R1R052"/>
<dbReference type="EMBL" id="SLUM01000007">
    <property type="protein sequence ID" value="TCL58654.1"/>
    <property type="molecule type" value="Genomic_DNA"/>
</dbReference>
<reference evidence="2 3" key="1">
    <citation type="submission" date="2019-03" db="EMBL/GenBank/DDBJ databases">
        <title>Genomic Encyclopedia of Type Strains, Phase IV (KMG-IV): sequencing the most valuable type-strain genomes for metagenomic binning, comparative biology and taxonomic classification.</title>
        <authorList>
            <person name="Goeker M."/>
        </authorList>
    </citation>
    <scope>NUCLEOTIDE SEQUENCE [LARGE SCALE GENOMIC DNA]</scope>
    <source>
        <strain evidence="2 3">DSM 100451</strain>
    </source>
</reference>
<gene>
    <name evidence="2" type="ORF">EDD77_1077</name>
</gene>